<dbReference type="Proteomes" id="UP000827092">
    <property type="component" value="Unassembled WGS sequence"/>
</dbReference>
<reference evidence="3 4" key="1">
    <citation type="journal article" date="2022" name="Nat. Ecol. Evol.">
        <title>A masculinizing supergene underlies an exaggerated male reproductive morph in a spider.</title>
        <authorList>
            <person name="Hendrickx F."/>
            <person name="De Corte Z."/>
            <person name="Sonet G."/>
            <person name="Van Belleghem S.M."/>
            <person name="Kostlbacher S."/>
            <person name="Vangestel C."/>
        </authorList>
    </citation>
    <scope>NUCLEOTIDE SEQUENCE [LARGE SCALE GENOMIC DNA]</scope>
    <source>
        <strain evidence="3">W744_W776</strain>
    </source>
</reference>
<keyword evidence="4" id="KW-1185">Reference proteome</keyword>
<evidence type="ECO:0000256" key="1">
    <source>
        <dbReference type="SAM" id="MobiDB-lite"/>
    </source>
</evidence>
<accession>A0AAV6VM79</accession>
<evidence type="ECO:0000256" key="2">
    <source>
        <dbReference type="SAM" id="Phobius"/>
    </source>
</evidence>
<evidence type="ECO:0000313" key="4">
    <source>
        <dbReference type="Proteomes" id="UP000827092"/>
    </source>
</evidence>
<organism evidence="3 4">
    <name type="scientific">Oedothorax gibbosus</name>
    <dbReference type="NCBI Taxonomy" id="931172"/>
    <lineage>
        <taxon>Eukaryota</taxon>
        <taxon>Metazoa</taxon>
        <taxon>Ecdysozoa</taxon>
        <taxon>Arthropoda</taxon>
        <taxon>Chelicerata</taxon>
        <taxon>Arachnida</taxon>
        <taxon>Araneae</taxon>
        <taxon>Araneomorphae</taxon>
        <taxon>Entelegynae</taxon>
        <taxon>Araneoidea</taxon>
        <taxon>Linyphiidae</taxon>
        <taxon>Erigoninae</taxon>
        <taxon>Oedothorax</taxon>
    </lineage>
</organism>
<evidence type="ECO:0000313" key="3">
    <source>
        <dbReference type="EMBL" id="KAG8197256.1"/>
    </source>
</evidence>
<gene>
    <name evidence="3" type="ORF">JTE90_007505</name>
</gene>
<dbReference type="EMBL" id="JAFNEN010000057">
    <property type="protein sequence ID" value="KAG8197256.1"/>
    <property type="molecule type" value="Genomic_DNA"/>
</dbReference>
<protein>
    <submittedName>
        <fullName evidence="3">Uncharacterized protein</fullName>
    </submittedName>
</protein>
<keyword evidence="2" id="KW-1133">Transmembrane helix</keyword>
<feature type="region of interest" description="Disordered" evidence="1">
    <location>
        <begin position="392"/>
        <end position="414"/>
    </location>
</feature>
<feature type="transmembrane region" description="Helical" evidence="2">
    <location>
        <begin position="232"/>
        <end position="254"/>
    </location>
</feature>
<comment type="caution">
    <text evidence="3">The sequence shown here is derived from an EMBL/GenBank/DDBJ whole genome shotgun (WGS) entry which is preliminary data.</text>
</comment>
<feature type="compositionally biased region" description="Polar residues" evidence="1">
    <location>
        <begin position="392"/>
        <end position="401"/>
    </location>
</feature>
<keyword evidence="2" id="KW-0812">Transmembrane</keyword>
<keyword evidence="2" id="KW-0472">Membrane</keyword>
<name>A0AAV6VM79_9ARAC</name>
<dbReference type="AlphaFoldDB" id="A0AAV6VM79"/>
<sequence>MAFMRIPTLEEDPDTIDLLNPGDLLPDKDGSFLRRFHRKVNRVRGLDLRRKQDKSCGFYCQPATHNHESGVGSSLTDSVPSVKIYIHHCLRCLRKKGHMDKVTEYRMGRRDTFATPSSQVTSSNVKANWSNGNKNTFQHHAVFGGWLSQALDKVENKHRQADFYSVNTRRSRKLLARSVKPRRFQAVTKKAVIIGKQIEDDYVNNYEDVPSDEDLFDFEKVEENTRTIISDVLLGVFIFFAVFFIIIFPIASFFSMCCKDFRGNLSLVGYILCCRDPKYKLVKELCERKNLFIPKYRRYNNIMKKYKDVAEKKVNSVDSAKSTDVDNITTESSIQMNDTSENTNTLYESQNENVSRYKSSTAIDISAESFSNDTVESTESDILTNESSIASYETRNSTSYEPKNKKFSRNNYSL</sequence>
<proteinExistence type="predicted"/>